<evidence type="ECO:0000259" key="3">
    <source>
        <dbReference type="Pfam" id="PF13947"/>
    </source>
</evidence>
<reference evidence="4 5" key="1">
    <citation type="journal article" date="2017" name="Mol. Plant">
        <title>The Genome of Medicinal Plant Macleaya cordata Provides New Insights into Benzylisoquinoline Alkaloids Metabolism.</title>
        <authorList>
            <person name="Liu X."/>
            <person name="Liu Y."/>
            <person name="Huang P."/>
            <person name="Ma Y."/>
            <person name="Qing Z."/>
            <person name="Tang Q."/>
            <person name="Cao H."/>
            <person name="Cheng P."/>
            <person name="Zheng Y."/>
            <person name="Yuan Z."/>
            <person name="Zhou Y."/>
            <person name="Liu J."/>
            <person name="Tang Z."/>
            <person name="Zhuo Y."/>
            <person name="Zhang Y."/>
            <person name="Yu L."/>
            <person name="Huang J."/>
            <person name="Yang P."/>
            <person name="Peng Q."/>
            <person name="Zhang J."/>
            <person name="Jiang W."/>
            <person name="Zhang Z."/>
            <person name="Lin K."/>
            <person name="Ro D.K."/>
            <person name="Chen X."/>
            <person name="Xiong X."/>
            <person name="Shang Y."/>
            <person name="Huang S."/>
            <person name="Zeng J."/>
        </authorList>
    </citation>
    <scope>NUCLEOTIDE SEQUENCE [LARGE SCALE GENOMIC DNA]</scope>
    <source>
        <strain evidence="5">cv. BLH2017</strain>
        <tissue evidence="4">Root</tissue>
    </source>
</reference>
<dbReference type="InterPro" id="IPR025287">
    <property type="entry name" value="WAK_GUB"/>
</dbReference>
<dbReference type="InParanoid" id="A0A200RAM8"/>
<name>A0A200RAM8_MACCD</name>
<gene>
    <name evidence="4" type="ORF">BVC80_8581g6</name>
</gene>
<comment type="caution">
    <text evidence="4">The sequence shown here is derived from an EMBL/GenBank/DDBJ whole genome shotgun (WGS) entry which is preliminary data.</text>
</comment>
<evidence type="ECO:0000313" key="4">
    <source>
        <dbReference type="EMBL" id="OVA19768.1"/>
    </source>
</evidence>
<keyword evidence="4" id="KW-0808">Transferase</keyword>
<keyword evidence="4" id="KW-0418">Kinase</keyword>
<proteinExistence type="predicted"/>
<dbReference type="PANTHER" id="PTHR33491">
    <property type="entry name" value="OSJNBA0016N04.9 PROTEIN"/>
    <property type="match status" value="1"/>
</dbReference>
<dbReference type="EMBL" id="MVGT01000179">
    <property type="protein sequence ID" value="OVA19768.1"/>
    <property type="molecule type" value="Genomic_DNA"/>
</dbReference>
<dbReference type="STRING" id="56857.A0A200RAM8"/>
<keyword evidence="4" id="KW-0675">Receptor</keyword>
<keyword evidence="2" id="KW-0732">Signal</keyword>
<comment type="subcellular location">
    <subcellularLocation>
        <location evidence="1">Membrane</location>
        <topology evidence="1">Single-pass membrane protein</topology>
    </subcellularLocation>
</comment>
<evidence type="ECO:0000256" key="2">
    <source>
        <dbReference type="ARBA" id="ARBA00022729"/>
    </source>
</evidence>
<dbReference type="GO" id="GO:0016301">
    <property type="term" value="F:kinase activity"/>
    <property type="evidence" value="ECO:0007669"/>
    <property type="project" value="UniProtKB-KW"/>
</dbReference>
<dbReference type="AlphaFoldDB" id="A0A200RAM8"/>
<evidence type="ECO:0000313" key="5">
    <source>
        <dbReference type="Proteomes" id="UP000195402"/>
    </source>
</evidence>
<dbReference type="OMA" id="FEISCAG"/>
<dbReference type="OrthoDB" id="4062651at2759"/>
<dbReference type="GO" id="GO:0016020">
    <property type="term" value="C:membrane"/>
    <property type="evidence" value="ECO:0007669"/>
    <property type="project" value="UniProtKB-SubCell"/>
</dbReference>
<keyword evidence="5" id="KW-1185">Reference proteome</keyword>
<dbReference type="GO" id="GO:0030247">
    <property type="term" value="F:polysaccharide binding"/>
    <property type="evidence" value="ECO:0007669"/>
    <property type="project" value="InterPro"/>
</dbReference>
<organism evidence="4 5">
    <name type="scientific">Macleaya cordata</name>
    <name type="common">Five-seeded plume-poppy</name>
    <name type="synonym">Bocconia cordata</name>
    <dbReference type="NCBI Taxonomy" id="56857"/>
    <lineage>
        <taxon>Eukaryota</taxon>
        <taxon>Viridiplantae</taxon>
        <taxon>Streptophyta</taxon>
        <taxon>Embryophyta</taxon>
        <taxon>Tracheophyta</taxon>
        <taxon>Spermatophyta</taxon>
        <taxon>Magnoliopsida</taxon>
        <taxon>Ranunculales</taxon>
        <taxon>Papaveraceae</taxon>
        <taxon>Papaveroideae</taxon>
        <taxon>Macleaya</taxon>
    </lineage>
</organism>
<protein>
    <submittedName>
        <fullName evidence="4">Wall-associated receptor kinase galacturonan-binding domain</fullName>
    </submittedName>
</protein>
<sequence length="227" mass="24930">MATASALVMTSTSTSSTIAKHGCKDRCGNVSIPYPFGIGSSNCYYDKTFEISCAGDSPNNSYPKIGKSYKVLQITLDYVRIDGWAPPNCYNNESGMGQWDYAKTFDDSLTNERPFTFSNTHNKLTAVGCDIFAYIPSKDSQNYSTGCASLCGNETMASNSSSSSSCFGRNGCCQTSIPKGLKNFELLIQSINTNNRSWIHNPCSYAFLVDNEYSGFESIHQGIHFFF</sequence>
<feature type="domain" description="Wall-associated receptor kinase galacturonan-binding" evidence="3">
    <location>
        <begin position="23"/>
        <end position="78"/>
    </location>
</feature>
<dbReference type="Pfam" id="PF13947">
    <property type="entry name" value="GUB_WAK_bind"/>
    <property type="match status" value="1"/>
</dbReference>
<dbReference type="Proteomes" id="UP000195402">
    <property type="component" value="Unassembled WGS sequence"/>
</dbReference>
<accession>A0A200RAM8</accession>
<evidence type="ECO:0000256" key="1">
    <source>
        <dbReference type="ARBA" id="ARBA00004167"/>
    </source>
</evidence>